<gene>
    <name evidence="1" type="ORF">UFOPK4173_00015</name>
</gene>
<proteinExistence type="predicted"/>
<dbReference type="AlphaFoldDB" id="A0A6J7R413"/>
<accession>A0A6J7R413</accession>
<dbReference type="PROSITE" id="PS51257">
    <property type="entry name" value="PROKAR_LIPOPROTEIN"/>
    <property type="match status" value="1"/>
</dbReference>
<reference evidence="1" key="1">
    <citation type="submission" date="2020-05" db="EMBL/GenBank/DDBJ databases">
        <authorList>
            <person name="Chiriac C."/>
            <person name="Salcher M."/>
            <person name="Ghai R."/>
            <person name="Kavagutti S V."/>
        </authorList>
    </citation>
    <scope>NUCLEOTIDE SEQUENCE</scope>
</reference>
<organism evidence="1">
    <name type="scientific">freshwater metagenome</name>
    <dbReference type="NCBI Taxonomy" id="449393"/>
    <lineage>
        <taxon>unclassified sequences</taxon>
        <taxon>metagenomes</taxon>
        <taxon>ecological metagenomes</taxon>
    </lineage>
</organism>
<sequence length="187" mass="19163">MNSPLRKASLMLFSLLFVSLLASSCSSQDSAEASNSTAATSSTSSVVTFGPTAQTVNVEMPSVAKTLYKVGKDGTVTYGANQLVGSATVLGQPATVEILGSVNYINGSGPFTGFLTVTWADASSIGFSILGTATQGTDGSSKIVSSMDYIGGSGTYIDTQVQGKFTANRTAEVGTPIMTELTLEVLQ</sequence>
<evidence type="ECO:0000313" key="1">
    <source>
        <dbReference type="EMBL" id="CAB5022644.1"/>
    </source>
</evidence>
<name>A0A6J7R413_9ZZZZ</name>
<protein>
    <submittedName>
        <fullName evidence="1">Unannotated protein</fullName>
    </submittedName>
</protein>
<dbReference type="EMBL" id="CAFBPW010000001">
    <property type="protein sequence ID" value="CAB5022644.1"/>
    <property type="molecule type" value="Genomic_DNA"/>
</dbReference>